<gene>
    <name evidence="1" type="ORF">DFP90_11732</name>
</gene>
<protein>
    <submittedName>
        <fullName evidence="1">Putative HicB family RNase H-like nuclease</fullName>
    </submittedName>
</protein>
<keyword evidence="2" id="KW-1185">Reference proteome</keyword>
<organism evidence="1 2">
    <name type="scientific">Aestuariispira insulae</name>
    <dbReference type="NCBI Taxonomy" id="1461337"/>
    <lineage>
        <taxon>Bacteria</taxon>
        <taxon>Pseudomonadati</taxon>
        <taxon>Pseudomonadota</taxon>
        <taxon>Alphaproteobacteria</taxon>
        <taxon>Rhodospirillales</taxon>
        <taxon>Kiloniellaceae</taxon>
        <taxon>Aestuariispira</taxon>
    </lineage>
</organism>
<reference evidence="1 2" key="1">
    <citation type="submission" date="2018-07" db="EMBL/GenBank/DDBJ databases">
        <title>Genomic Encyclopedia of Type Strains, Phase III (KMG-III): the genomes of soil and plant-associated and newly described type strains.</title>
        <authorList>
            <person name="Whitman W."/>
        </authorList>
    </citation>
    <scope>NUCLEOTIDE SEQUENCE [LARGE SCALE GENOMIC DNA]</scope>
    <source>
        <strain evidence="1 2">CECT 8488</strain>
    </source>
</reference>
<dbReference type="Pfam" id="PF05534">
    <property type="entry name" value="HicB"/>
    <property type="match status" value="1"/>
</dbReference>
<proteinExistence type="predicted"/>
<dbReference type="OrthoDB" id="5297106at2"/>
<dbReference type="InterPro" id="IPR035069">
    <property type="entry name" value="TTHA1013/TTHA0281-like"/>
</dbReference>
<comment type="caution">
    <text evidence="1">The sequence shown here is derived from an EMBL/GenBank/DDBJ whole genome shotgun (WGS) entry which is preliminary data.</text>
</comment>
<name>A0A3D9H3S1_9PROT</name>
<evidence type="ECO:0000313" key="2">
    <source>
        <dbReference type="Proteomes" id="UP000256845"/>
    </source>
</evidence>
<evidence type="ECO:0000313" key="1">
    <source>
        <dbReference type="EMBL" id="RED44129.1"/>
    </source>
</evidence>
<dbReference type="EMBL" id="QRDW01000017">
    <property type="protein sequence ID" value="RED44129.1"/>
    <property type="molecule type" value="Genomic_DNA"/>
</dbReference>
<dbReference type="InterPro" id="IPR008651">
    <property type="entry name" value="Uncharacterised_HicB"/>
</dbReference>
<accession>A0A3D9H3S1</accession>
<dbReference type="SUPFAM" id="SSF143100">
    <property type="entry name" value="TTHA1013/TTHA0281-like"/>
    <property type="match status" value="1"/>
</dbReference>
<dbReference type="AlphaFoldDB" id="A0A3D9H3S1"/>
<sequence>MLEYKGYVGVVEYEPDDKAFHGKVVGLTSDGIHFQGSTADEVETAFQESVDDYLDWCEQDGIEPDRSYSGSIALRVDPAFHRKAVIQAAAEGVSISRWIEHQIEIA</sequence>
<dbReference type="Proteomes" id="UP000256845">
    <property type="component" value="Unassembled WGS sequence"/>
</dbReference>
<dbReference type="RefSeq" id="WP_115939367.1">
    <property type="nucleotide sequence ID" value="NZ_QRDW01000017.1"/>
</dbReference>